<feature type="domain" description="ABC3 transporter permease C-terminal" evidence="7">
    <location>
        <begin position="294"/>
        <end position="406"/>
    </location>
</feature>
<dbReference type="Pfam" id="PF12704">
    <property type="entry name" value="MacB_PCD"/>
    <property type="match status" value="2"/>
</dbReference>
<evidence type="ECO:0000256" key="1">
    <source>
        <dbReference type="ARBA" id="ARBA00004651"/>
    </source>
</evidence>
<dbReference type="Pfam" id="PF02687">
    <property type="entry name" value="FtsX"/>
    <property type="match status" value="2"/>
</dbReference>
<dbReference type="RefSeq" id="WP_058733070.1">
    <property type="nucleotide sequence ID" value="NZ_LDTD01000047.1"/>
</dbReference>
<dbReference type="InterPro" id="IPR003838">
    <property type="entry name" value="ABC3_permease_C"/>
</dbReference>
<evidence type="ECO:0000259" key="7">
    <source>
        <dbReference type="Pfam" id="PF02687"/>
    </source>
</evidence>
<comment type="caution">
    <text evidence="9">The sequence shown here is derived from an EMBL/GenBank/DDBJ whole genome shotgun (WGS) entry which is preliminary data.</text>
</comment>
<dbReference type="AlphaFoldDB" id="A0A147I0B7"/>
<comment type="subcellular location">
    <subcellularLocation>
        <location evidence="1">Cell membrane</location>
        <topology evidence="1">Multi-pass membrane protein</topology>
    </subcellularLocation>
</comment>
<dbReference type="PATRIC" id="fig|33051.3.peg.2466"/>
<keyword evidence="4 6" id="KW-1133">Transmembrane helix</keyword>
<keyword evidence="3 6" id="KW-0812">Transmembrane</keyword>
<dbReference type="InterPro" id="IPR050250">
    <property type="entry name" value="Macrolide_Exporter_MacB"/>
</dbReference>
<dbReference type="GO" id="GO:0022857">
    <property type="term" value="F:transmembrane transporter activity"/>
    <property type="evidence" value="ECO:0007669"/>
    <property type="project" value="TreeGrafter"/>
</dbReference>
<proteinExistence type="predicted"/>
<protein>
    <submittedName>
        <fullName evidence="9">Transporter</fullName>
    </submittedName>
</protein>
<dbReference type="Proteomes" id="UP000072867">
    <property type="component" value="Unassembled WGS sequence"/>
</dbReference>
<evidence type="ECO:0000256" key="5">
    <source>
        <dbReference type="ARBA" id="ARBA00023136"/>
    </source>
</evidence>
<name>A0A147I0B7_9SPHN</name>
<feature type="transmembrane region" description="Helical" evidence="6">
    <location>
        <begin position="377"/>
        <end position="398"/>
    </location>
</feature>
<feature type="domain" description="MacB-like periplasmic core" evidence="8">
    <location>
        <begin position="21"/>
        <end position="240"/>
    </location>
</feature>
<sequence>MNGLALMALYRSLTRHKLHAALNIGGLAVGIAVFLVLGLYVRFETSFERWLPHHDEIYAVQTELHLPGSPFNGAYPVTMPGLFEQMRQDFPGLVGTRVRGGKQGGSVIRENDAIGADVAQVDPSFFDVFDIPMVRGDGRRALADPSAALLSRSEAQRLFGDSDPIGRSITIAVDSPQPYRIAGIFEDLPKTTDLQATILIPMPLKPPPAVQWSWYKWGMVDGATYLRLPDAMAARAFERKMPAFVRRHAGQDLGAEPTKILSLSLLPITSLHLHPTTGGAESNGRELTIVTLGMVGILTLLIAIINYVNLATAQSGLRAREVAMRKVLGANRAMLIRQFLGEAAAMATVASLLGMILAEVSLPVINAAGGLALRFPYGLALPMLLILVLVIALAAGFYPAVLLSRFPAAAVLASARAPGGGRSGTRAREALVVIQFGLAIAFLIGTVALVAQTAHVRRSDLGFRRDGLLIVPSLADKRIFPDQARPILAALRRLPGVVSVGASSSAPGMNNASLDVIERPGHPSVTIGNIGVGPNFFRSYAPRLLAGRVFDDAHRTDDSSDWTRWKYGRNVILNRKAVAQLGFRTPQEAIGKTVGQGNPRTIIGVIDQLRFVSPRTAETATAYQYVRDVPFPAIAAIRYTGDTAAMLAQVRATWQRLSPQVPLVVETADQRLSDFYKADEQATRLFGIGAGLAVLIGCVGLWGLASFNTARRVREIGIRKTLGASSADIVKLLVGQFLRPVLIANIIAWPLAYVAMQTWLAGFEDRITLSPLYFIGASLLATAIAVLTVLGQALRASRAAPAWALRHD</sequence>
<evidence type="ECO:0000256" key="4">
    <source>
        <dbReference type="ARBA" id="ARBA00022989"/>
    </source>
</evidence>
<feature type="transmembrane region" description="Helical" evidence="6">
    <location>
        <begin position="430"/>
        <end position="451"/>
    </location>
</feature>
<evidence type="ECO:0000313" key="10">
    <source>
        <dbReference type="Proteomes" id="UP000072867"/>
    </source>
</evidence>
<feature type="transmembrane region" description="Helical" evidence="6">
    <location>
        <begin position="287"/>
        <end position="308"/>
    </location>
</feature>
<reference evidence="9 10" key="1">
    <citation type="journal article" date="2016" name="Front. Microbiol.">
        <title>Genomic Resource of Rice Seed Associated Bacteria.</title>
        <authorList>
            <person name="Midha S."/>
            <person name="Bansal K."/>
            <person name="Sharma S."/>
            <person name="Kumar N."/>
            <person name="Patil P.P."/>
            <person name="Chaudhry V."/>
            <person name="Patil P.B."/>
        </authorList>
    </citation>
    <scope>NUCLEOTIDE SEQUENCE [LARGE SCALE GENOMIC DNA]</scope>
    <source>
        <strain evidence="9 10">NS319</strain>
    </source>
</reference>
<feature type="domain" description="MacB-like periplasmic core" evidence="8">
    <location>
        <begin position="438"/>
        <end position="607"/>
    </location>
</feature>
<dbReference type="InterPro" id="IPR025857">
    <property type="entry name" value="MacB_PCD"/>
</dbReference>
<gene>
    <name evidence="9" type="ORF">NS319_07245</name>
</gene>
<dbReference type="STRING" id="33051.SB4_10810"/>
<feature type="transmembrane region" description="Helical" evidence="6">
    <location>
        <begin position="685"/>
        <end position="705"/>
    </location>
</feature>
<evidence type="ECO:0000259" key="8">
    <source>
        <dbReference type="Pfam" id="PF12704"/>
    </source>
</evidence>
<dbReference type="PANTHER" id="PTHR30572">
    <property type="entry name" value="MEMBRANE COMPONENT OF TRANSPORTER-RELATED"/>
    <property type="match status" value="1"/>
</dbReference>
<keyword evidence="2" id="KW-1003">Cell membrane</keyword>
<dbReference type="EMBL" id="LDTD01000047">
    <property type="protein sequence ID" value="KTT70744.1"/>
    <property type="molecule type" value="Genomic_DNA"/>
</dbReference>
<feature type="transmembrane region" description="Helical" evidence="6">
    <location>
        <begin position="20"/>
        <end position="41"/>
    </location>
</feature>
<evidence type="ECO:0000256" key="2">
    <source>
        <dbReference type="ARBA" id="ARBA00022475"/>
    </source>
</evidence>
<feature type="transmembrane region" description="Helical" evidence="6">
    <location>
        <begin position="772"/>
        <end position="794"/>
    </location>
</feature>
<evidence type="ECO:0000256" key="6">
    <source>
        <dbReference type="SAM" id="Phobius"/>
    </source>
</evidence>
<dbReference type="PANTHER" id="PTHR30572:SF18">
    <property type="entry name" value="ABC-TYPE MACROLIDE FAMILY EXPORT SYSTEM PERMEASE COMPONENT 2"/>
    <property type="match status" value="1"/>
</dbReference>
<keyword evidence="5 6" id="KW-0472">Membrane</keyword>
<evidence type="ECO:0000313" key="9">
    <source>
        <dbReference type="EMBL" id="KTT70744.1"/>
    </source>
</evidence>
<feature type="transmembrane region" description="Helical" evidence="6">
    <location>
        <begin position="343"/>
        <end position="365"/>
    </location>
</feature>
<feature type="transmembrane region" description="Helical" evidence="6">
    <location>
        <begin position="741"/>
        <end position="760"/>
    </location>
</feature>
<feature type="domain" description="ABC3 transporter permease C-terminal" evidence="7">
    <location>
        <begin position="689"/>
        <end position="800"/>
    </location>
</feature>
<dbReference type="GO" id="GO:0005886">
    <property type="term" value="C:plasma membrane"/>
    <property type="evidence" value="ECO:0007669"/>
    <property type="project" value="UniProtKB-SubCell"/>
</dbReference>
<accession>A0A147I0B7</accession>
<evidence type="ECO:0000256" key="3">
    <source>
        <dbReference type="ARBA" id="ARBA00022692"/>
    </source>
</evidence>
<organism evidence="9 10">
    <name type="scientific">Sphingomonas sanguinis</name>
    <dbReference type="NCBI Taxonomy" id="33051"/>
    <lineage>
        <taxon>Bacteria</taxon>
        <taxon>Pseudomonadati</taxon>
        <taxon>Pseudomonadota</taxon>
        <taxon>Alphaproteobacteria</taxon>
        <taxon>Sphingomonadales</taxon>
        <taxon>Sphingomonadaceae</taxon>
        <taxon>Sphingomonas</taxon>
    </lineage>
</organism>